<dbReference type="InterPro" id="IPR023430">
    <property type="entry name" value="Pept_HybD-like_dom_sf"/>
</dbReference>
<accession>A0A0E4GZ76</accession>
<reference evidence="2" key="2">
    <citation type="submission" date="2022-08" db="EMBL/GenBank/DDBJ databases">
        <title>Complete genome sequence of 14 non-tuberculosis mycobacteria type-strains.</title>
        <authorList>
            <person name="Igarashi Y."/>
            <person name="Osugi A."/>
            <person name="Mitarai S."/>
        </authorList>
    </citation>
    <scope>NUCLEOTIDE SEQUENCE</scope>
    <source>
        <strain evidence="2">ATCC 51985</strain>
    </source>
</reference>
<proteinExistence type="predicted"/>
<dbReference type="Proteomes" id="UP001055171">
    <property type="component" value="Chromosome"/>
</dbReference>
<dbReference type="AlphaFoldDB" id="A0A0E4GZ76"/>
<evidence type="ECO:0000313" key="1">
    <source>
        <dbReference type="EMBL" id="CQD15200.1"/>
    </source>
</evidence>
<name>A0A0E4GZ76_MYCLN</name>
<sequence>MEALLTLSDQALGRPVPDMLGVFTIEVADTDNGIGLTPEVARAVGRVIDMAVGEINRN</sequence>
<dbReference type="STRING" id="141349.BN1232_03245"/>
<gene>
    <name evidence="1" type="ORF">BN1232_03245</name>
    <name evidence="2" type="ORF">MJO58_15325</name>
</gene>
<dbReference type="Gene3D" id="3.40.50.1450">
    <property type="entry name" value="HybD-like"/>
    <property type="match status" value="1"/>
</dbReference>
<dbReference type="EMBL" id="CP092423">
    <property type="protein sequence ID" value="ULP40386.1"/>
    <property type="molecule type" value="Genomic_DNA"/>
</dbReference>
<organism evidence="1 3">
    <name type="scientific">Mycobacterium lentiflavum</name>
    <dbReference type="NCBI Taxonomy" id="141349"/>
    <lineage>
        <taxon>Bacteria</taxon>
        <taxon>Bacillati</taxon>
        <taxon>Actinomycetota</taxon>
        <taxon>Actinomycetes</taxon>
        <taxon>Mycobacteriales</taxon>
        <taxon>Mycobacteriaceae</taxon>
        <taxon>Mycobacterium</taxon>
        <taxon>Mycobacterium simiae complex</taxon>
    </lineage>
</organism>
<evidence type="ECO:0000313" key="4">
    <source>
        <dbReference type="Proteomes" id="UP001055171"/>
    </source>
</evidence>
<dbReference type="Proteomes" id="UP000199251">
    <property type="component" value="Unassembled WGS sequence"/>
</dbReference>
<evidence type="ECO:0000313" key="3">
    <source>
        <dbReference type="Proteomes" id="UP000199251"/>
    </source>
</evidence>
<dbReference type="EMBL" id="CTEE01000001">
    <property type="protein sequence ID" value="CQD15200.1"/>
    <property type="molecule type" value="Genomic_DNA"/>
</dbReference>
<keyword evidence="4" id="KW-1185">Reference proteome</keyword>
<dbReference type="SUPFAM" id="SSF53163">
    <property type="entry name" value="HybD-like"/>
    <property type="match status" value="1"/>
</dbReference>
<protein>
    <submittedName>
        <fullName evidence="1">Uncharacterized protein</fullName>
    </submittedName>
</protein>
<dbReference type="RefSeq" id="WP_175364440.1">
    <property type="nucleotide sequence ID" value="NZ_CP092423.2"/>
</dbReference>
<reference evidence="1 3" key="1">
    <citation type="submission" date="2015-03" db="EMBL/GenBank/DDBJ databases">
        <authorList>
            <person name="Urmite Genomes"/>
        </authorList>
    </citation>
    <scope>NUCLEOTIDE SEQUENCE [LARGE SCALE GENOMIC DNA]</scope>
    <source>
        <strain evidence="1 3">CSUR P1491</strain>
    </source>
</reference>
<evidence type="ECO:0000313" key="2">
    <source>
        <dbReference type="EMBL" id="ULP40386.1"/>
    </source>
</evidence>